<dbReference type="EMBL" id="CP102515">
    <property type="protein sequence ID" value="UUY52344.1"/>
    <property type="molecule type" value="Genomic_DNA"/>
</dbReference>
<keyword evidence="2" id="KW-1185">Reference proteome</keyword>
<gene>
    <name evidence="1" type="ORF">NRK68_34280</name>
</gene>
<reference evidence="1" key="1">
    <citation type="submission" date="2022-08" db="EMBL/GenBank/DDBJ databases">
        <authorList>
            <person name="Tian L."/>
        </authorList>
    </citation>
    <scope>NUCLEOTIDE SEQUENCE</scope>
    <source>
        <strain evidence="1">CM253</strain>
        <plasmid evidence="1">unnamed1</plasmid>
    </source>
</reference>
<evidence type="ECO:0000313" key="2">
    <source>
        <dbReference type="Proteomes" id="UP001057738"/>
    </source>
</evidence>
<protein>
    <submittedName>
        <fullName evidence="1">Uncharacterized protein</fullName>
    </submittedName>
</protein>
<keyword evidence="1" id="KW-0614">Plasmid</keyword>
<accession>A0ABY5Q7Z0</accession>
<dbReference type="GeneID" id="95578606"/>
<dbReference type="RefSeq" id="WP_257858086.1">
    <property type="nucleotide sequence ID" value="NZ_CP102515.1"/>
</dbReference>
<sequence length="70" mass="7959">MRPDWRAAAWWLAHVFPEHYGPNAQSWEQVLDAYEAEQAAIEHTAGPDDPRLAELAERLAAQDSARCQSR</sequence>
<evidence type="ECO:0000313" key="1">
    <source>
        <dbReference type="EMBL" id="UUY52344.1"/>
    </source>
</evidence>
<organism evidence="1 2">
    <name type="scientific">Streptomyces yangpuensis</name>
    <dbReference type="NCBI Taxonomy" id="1648182"/>
    <lineage>
        <taxon>Bacteria</taxon>
        <taxon>Bacillati</taxon>
        <taxon>Actinomycetota</taxon>
        <taxon>Actinomycetes</taxon>
        <taxon>Kitasatosporales</taxon>
        <taxon>Streptomycetaceae</taxon>
        <taxon>Streptomyces</taxon>
    </lineage>
</organism>
<geneLocation type="plasmid" evidence="1 2">
    <name>unnamed1</name>
</geneLocation>
<proteinExistence type="predicted"/>
<name>A0ABY5Q7Z0_9ACTN</name>
<dbReference type="Proteomes" id="UP001057738">
    <property type="component" value="Plasmid unnamed1"/>
</dbReference>